<reference evidence="3 4" key="1">
    <citation type="journal article" date="2020" name="bioRxiv">
        <title>Whole genome comparisons of ergot fungi reveals the divergence and evolution of species within the genus Claviceps are the result of varying mechanisms driving genome evolution and host range expansion.</title>
        <authorList>
            <person name="Wyka S.A."/>
            <person name="Mondo S.J."/>
            <person name="Liu M."/>
            <person name="Dettman J."/>
            <person name="Nalam V."/>
            <person name="Broders K.D."/>
        </authorList>
    </citation>
    <scope>NUCLEOTIDE SEQUENCE [LARGE SCALE GENOMIC DNA]</scope>
    <source>
        <strain evidence="3 4">CCC 1485</strain>
    </source>
</reference>
<dbReference type="OrthoDB" id="3501032at2759"/>
<gene>
    <name evidence="3" type="ORF">E4U60_007892</name>
</gene>
<feature type="domain" description="2EXR" evidence="2">
    <location>
        <begin position="53"/>
        <end position="156"/>
    </location>
</feature>
<name>A0A9P7SHD7_9HYPO</name>
<dbReference type="EMBL" id="SRPO01000096">
    <property type="protein sequence ID" value="KAG5941426.1"/>
    <property type="molecule type" value="Genomic_DNA"/>
</dbReference>
<feature type="compositionally biased region" description="Basic and acidic residues" evidence="1">
    <location>
        <begin position="363"/>
        <end position="376"/>
    </location>
</feature>
<evidence type="ECO:0000313" key="3">
    <source>
        <dbReference type="EMBL" id="KAG5941426.1"/>
    </source>
</evidence>
<keyword evidence="4" id="KW-1185">Reference proteome</keyword>
<proteinExistence type="predicted"/>
<dbReference type="AlphaFoldDB" id="A0A9P7SHD7"/>
<feature type="region of interest" description="Disordered" evidence="1">
    <location>
        <begin position="348"/>
        <end position="376"/>
    </location>
</feature>
<comment type="caution">
    <text evidence="3">The sequence shown here is derived from an EMBL/GenBank/DDBJ whole genome shotgun (WGS) entry which is preliminary data.</text>
</comment>
<dbReference type="InterPro" id="IPR045518">
    <property type="entry name" value="2EXR"/>
</dbReference>
<dbReference type="Proteomes" id="UP000706124">
    <property type="component" value="Unassembled WGS sequence"/>
</dbReference>
<accession>A0A9P7SHD7</accession>
<protein>
    <recommendedName>
        <fullName evidence="2">2EXR domain-containing protein</fullName>
    </recommendedName>
</protein>
<sequence length="376" mass="42811">MYLDEPMATDNTSNIGYDAKINTQNHLCLIGDETGVSGKVGENQDEDTAPGAFPQFVQLPPELRQKVWHFYCPDLIVKARVLPVLEWPGPAILDSQNDCSIPDHHLLADHTRNLRVMLSTHRESRSIAVRKYPDELVMDAAPRTSIVRFRKETDVVFLKELSTNVHYSVTDFGNTIENLAVETVEDSEGQYEGKHLLLKALTPLKGLFPNLRRLFSYGPTQSLLPSRGDWCTFEYIHWYTAAVNKTHGWGPGFVRVERTNTLYCWPDQDTYPDLVRSLAPRICSLKTMDEAGVEFWPIFELDVDSSGLHKQNFRKAFVVDTDVEDEDNMGHGDSGRLSHPILGFDEKDEEEVEFSMTSNEFPEPSRKPFISHDDSY</sequence>
<organism evidence="3 4">
    <name type="scientific">Claviceps pazoutovae</name>
    <dbReference type="NCBI Taxonomy" id="1649127"/>
    <lineage>
        <taxon>Eukaryota</taxon>
        <taxon>Fungi</taxon>
        <taxon>Dikarya</taxon>
        <taxon>Ascomycota</taxon>
        <taxon>Pezizomycotina</taxon>
        <taxon>Sordariomycetes</taxon>
        <taxon>Hypocreomycetidae</taxon>
        <taxon>Hypocreales</taxon>
        <taxon>Clavicipitaceae</taxon>
        <taxon>Claviceps</taxon>
    </lineage>
</organism>
<evidence type="ECO:0000259" key="2">
    <source>
        <dbReference type="Pfam" id="PF20150"/>
    </source>
</evidence>
<evidence type="ECO:0000313" key="4">
    <source>
        <dbReference type="Proteomes" id="UP000706124"/>
    </source>
</evidence>
<evidence type="ECO:0000256" key="1">
    <source>
        <dbReference type="SAM" id="MobiDB-lite"/>
    </source>
</evidence>
<dbReference type="Pfam" id="PF20150">
    <property type="entry name" value="2EXR"/>
    <property type="match status" value="1"/>
</dbReference>